<accession>A0A061JN36</accession>
<sequence length="68" mass="7864">MSRTLKGRLVRREINGISEKFCGGCNEWKPLDDEHFQFIKTTGVWQCYCRPCLYAKAVARAQARRKAA</sequence>
<dbReference type="EMBL" id="AMCZ02000035">
    <property type="protein sequence ID" value="EWC39604.1"/>
    <property type="molecule type" value="Genomic_DNA"/>
</dbReference>
<dbReference type="HOGENOM" id="CLU_2790859_0_0_6"/>
<organism evidence="1 2">
    <name type="scientific">Stutzerimonas stutzeri KOS6</name>
    <dbReference type="NCBI Taxonomy" id="1218352"/>
    <lineage>
        <taxon>Bacteria</taxon>
        <taxon>Pseudomonadati</taxon>
        <taxon>Pseudomonadota</taxon>
        <taxon>Gammaproteobacteria</taxon>
        <taxon>Pseudomonadales</taxon>
        <taxon>Pseudomonadaceae</taxon>
        <taxon>Stutzerimonas</taxon>
    </lineage>
</organism>
<name>A0A061JN36_STUST</name>
<dbReference type="RefSeq" id="WP_003297474.1">
    <property type="nucleotide sequence ID" value="NZ_KK020676.1"/>
</dbReference>
<evidence type="ECO:0000313" key="2">
    <source>
        <dbReference type="Proteomes" id="UP000026923"/>
    </source>
</evidence>
<dbReference type="Proteomes" id="UP000026923">
    <property type="component" value="Unassembled WGS sequence"/>
</dbReference>
<dbReference type="AlphaFoldDB" id="A0A061JN36"/>
<comment type="caution">
    <text evidence="1">The sequence shown here is derived from an EMBL/GenBank/DDBJ whole genome shotgun (WGS) entry which is preliminary data.</text>
</comment>
<gene>
    <name evidence="1" type="ORF">B597_019630</name>
</gene>
<reference evidence="1 2" key="1">
    <citation type="journal article" date="2013" name="Genome Announc.">
        <title>Draft Genome of the Nitrogen-Fixing Bacterium Pseudomonas stutzeri Strain KOS6 Isolated from Industrial Hydrocarbon Sludge.</title>
        <authorList>
            <person name="Grigoryeva T.V."/>
            <person name="Laikov A.V."/>
            <person name="Naumova R.P."/>
            <person name="Manolov A.I."/>
            <person name="Larin A.K."/>
            <person name="Karpova I.Y."/>
            <person name="Semashko T.A."/>
            <person name="Alexeev D.G."/>
            <person name="Kostryukova E.S."/>
            <person name="Muller R."/>
            <person name="Govorun V.M."/>
        </authorList>
    </citation>
    <scope>NUCLEOTIDE SEQUENCE [LARGE SCALE GENOMIC DNA]</scope>
    <source>
        <strain evidence="1 2">KOS6</strain>
    </source>
</reference>
<proteinExistence type="predicted"/>
<protein>
    <submittedName>
        <fullName evidence="1">Uncharacterized protein</fullName>
    </submittedName>
</protein>
<evidence type="ECO:0000313" key="1">
    <source>
        <dbReference type="EMBL" id="EWC39604.1"/>
    </source>
</evidence>